<feature type="domain" description="Periplasmic binding protein" evidence="4">
    <location>
        <begin position="69"/>
        <end position="320"/>
    </location>
</feature>
<name>A0ABU0F9Q3_9HYPH</name>
<dbReference type="NCBIfam" id="TIGR01409">
    <property type="entry name" value="TAT_signal_seq"/>
    <property type="match status" value="1"/>
</dbReference>
<accession>A0ABU0F9Q3</accession>
<evidence type="ECO:0000259" key="4">
    <source>
        <dbReference type="Pfam" id="PF13407"/>
    </source>
</evidence>
<dbReference type="SUPFAM" id="SSF53822">
    <property type="entry name" value="Periplasmic binding protein-like I"/>
    <property type="match status" value="1"/>
</dbReference>
<dbReference type="InterPro" id="IPR025997">
    <property type="entry name" value="SBP_2_dom"/>
</dbReference>
<gene>
    <name evidence="5" type="ORF">J3R73_001135</name>
</gene>
<keyword evidence="6" id="KW-1185">Reference proteome</keyword>
<evidence type="ECO:0000256" key="3">
    <source>
        <dbReference type="ARBA" id="ARBA00022729"/>
    </source>
</evidence>
<dbReference type="EMBL" id="JAUSVK010000001">
    <property type="protein sequence ID" value="MDQ0391343.1"/>
    <property type="molecule type" value="Genomic_DNA"/>
</dbReference>
<keyword evidence="5" id="KW-0762">Sugar transport</keyword>
<comment type="subcellular location">
    <subcellularLocation>
        <location evidence="1">Cell envelope</location>
    </subcellularLocation>
</comment>
<evidence type="ECO:0000313" key="5">
    <source>
        <dbReference type="EMBL" id="MDQ0391343.1"/>
    </source>
</evidence>
<dbReference type="Gene3D" id="3.40.50.2300">
    <property type="match status" value="2"/>
</dbReference>
<reference evidence="5 6" key="1">
    <citation type="submission" date="2023-07" db="EMBL/GenBank/DDBJ databases">
        <title>Genomic Encyclopedia of Type Strains, Phase IV (KMG-IV): sequencing the most valuable type-strain genomes for metagenomic binning, comparative biology and taxonomic classification.</title>
        <authorList>
            <person name="Goeker M."/>
        </authorList>
    </citation>
    <scope>NUCLEOTIDE SEQUENCE [LARGE SCALE GENOMIC DNA]</scope>
    <source>
        <strain evidence="5 6">DSM 5896</strain>
    </source>
</reference>
<dbReference type="InterPro" id="IPR019546">
    <property type="entry name" value="TAT_signal_bac_arc"/>
</dbReference>
<evidence type="ECO:0000256" key="1">
    <source>
        <dbReference type="ARBA" id="ARBA00004196"/>
    </source>
</evidence>
<dbReference type="PANTHER" id="PTHR46847:SF1">
    <property type="entry name" value="D-ALLOSE-BINDING PERIPLASMIC PROTEIN-RELATED"/>
    <property type="match status" value="1"/>
</dbReference>
<keyword evidence="5" id="KW-0813">Transport</keyword>
<sequence>MTAGMLTPPPLPDFSDKRVVDRHMDRLDTTGVSRRDFLALASAGAAAAVAAATMGLPSVAVASPDGKLAFLTAFYRNEYNVILDKAFADATKDLGFGGYTALDGNFDSQLQLNQFEQQEAAGIQSAIFNLADGSPLRRIAKGAQDNKIYVGNVWDTLSWFTPFEAGDYYTLYAVPEEFAAHRAVTVELLKAVTEKFGGGEIIGVTGSPGNWTDIARSRGRDDAFKDFPKTRLVDQLPGKWNREDALKATEDLLSRHKNVVGVVAQNDDVAQGVIAALNAAGLRPGEDVLVVGADGTSGGVKSIAKGTQLATSANSPAYAAGLFAGRIYDVTHGWQPRASERLLNWRSLTTTKENVAGYLKRFVDNEGVKPFDYRKISKVLHPDDWDPQADVYPLDIDKHWEGIAKPEGWTYPKAYTDAKSSGEFERVRAEYADHHKIKFDGPSPNAKA</sequence>
<dbReference type="PROSITE" id="PS51318">
    <property type="entry name" value="TAT"/>
    <property type="match status" value="1"/>
</dbReference>
<comment type="caution">
    <text evidence="5">The sequence shown here is derived from an EMBL/GenBank/DDBJ whole genome shotgun (WGS) entry which is preliminary data.</text>
</comment>
<organism evidence="5 6">
    <name type="scientific">Labrys monachus</name>
    <dbReference type="NCBI Taxonomy" id="217067"/>
    <lineage>
        <taxon>Bacteria</taxon>
        <taxon>Pseudomonadati</taxon>
        <taxon>Pseudomonadota</taxon>
        <taxon>Alphaproteobacteria</taxon>
        <taxon>Hyphomicrobiales</taxon>
        <taxon>Xanthobacteraceae</taxon>
        <taxon>Labrys</taxon>
    </lineage>
</organism>
<dbReference type="RefSeq" id="WP_307423506.1">
    <property type="nucleotide sequence ID" value="NZ_JAUSVK010000001.1"/>
</dbReference>
<keyword evidence="3" id="KW-0732">Signal</keyword>
<protein>
    <submittedName>
        <fullName evidence="5">ABC-type sugar transport system substrate-binding protein</fullName>
    </submittedName>
</protein>
<proteinExistence type="inferred from homology"/>
<dbReference type="Proteomes" id="UP001237448">
    <property type="component" value="Unassembled WGS sequence"/>
</dbReference>
<dbReference type="InterPro" id="IPR006311">
    <property type="entry name" value="TAT_signal"/>
</dbReference>
<evidence type="ECO:0000313" key="6">
    <source>
        <dbReference type="Proteomes" id="UP001237448"/>
    </source>
</evidence>
<dbReference type="InterPro" id="IPR028082">
    <property type="entry name" value="Peripla_BP_I"/>
</dbReference>
<comment type="similarity">
    <text evidence="2">Belongs to the bacterial solute-binding protein 2 family.</text>
</comment>
<dbReference type="PANTHER" id="PTHR46847">
    <property type="entry name" value="D-ALLOSE-BINDING PERIPLASMIC PROTEIN-RELATED"/>
    <property type="match status" value="1"/>
</dbReference>
<evidence type="ECO:0000256" key="2">
    <source>
        <dbReference type="ARBA" id="ARBA00007639"/>
    </source>
</evidence>
<dbReference type="Pfam" id="PF13407">
    <property type="entry name" value="Peripla_BP_4"/>
    <property type="match status" value="1"/>
</dbReference>
<dbReference type="CDD" id="cd01536">
    <property type="entry name" value="PBP1_ABC_sugar_binding-like"/>
    <property type="match status" value="1"/>
</dbReference>